<dbReference type="InterPro" id="IPR000870">
    <property type="entry name" value="Homoserine_kinase"/>
</dbReference>
<dbReference type="SUPFAM" id="SSF55060">
    <property type="entry name" value="GHMP Kinase, C-terminal domain"/>
    <property type="match status" value="1"/>
</dbReference>
<reference evidence="17 18" key="1">
    <citation type="submission" date="2019-06" db="EMBL/GenBank/DDBJ databases">
        <title>Genome sequence analysis of &gt;100 Bacillus licheniformis strains suggests intrinsic resistance to this species.</title>
        <authorList>
            <person name="Wels M."/>
            <person name="Siezen R.J."/>
            <person name="Johansen E."/>
            <person name="Stuer-Lauridsen B."/>
            <person name="Bjerre K."/>
            <person name="Nielsen B.K.K."/>
        </authorList>
    </citation>
    <scope>NUCLEOTIDE SEQUENCE [LARGE SCALE GENOMIC DNA]</scope>
    <source>
        <strain evidence="17 18">BAC-16736</strain>
    </source>
</reference>
<dbReference type="InterPro" id="IPR036554">
    <property type="entry name" value="GHMP_kinase_C_sf"/>
</dbReference>
<comment type="catalytic activity">
    <reaction evidence="11 13">
        <text>L-homoserine + ATP = O-phospho-L-homoserine + ADP + H(+)</text>
        <dbReference type="Rhea" id="RHEA:13985"/>
        <dbReference type="ChEBI" id="CHEBI:15378"/>
        <dbReference type="ChEBI" id="CHEBI:30616"/>
        <dbReference type="ChEBI" id="CHEBI:57476"/>
        <dbReference type="ChEBI" id="CHEBI:57590"/>
        <dbReference type="ChEBI" id="CHEBI:456216"/>
        <dbReference type="EC" id="2.7.1.39"/>
    </reaction>
</comment>
<comment type="similarity">
    <text evidence="2 13">Belongs to the GHMP kinase family. Homoserine kinase subfamily.</text>
</comment>
<evidence type="ECO:0000259" key="14">
    <source>
        <dbReference type="Pfam" id="PF00288"/>
    </source>
</evidence>
<evidence type="ECO:0000313" key="18">
    <source>
        <dbReference type="Proteomes" id="UP000435910"/>
    </source>
</evidence>
<dbReference type="SUPFAM" id="SSF54211">
    <property type="entry name" value="Ribosomal protein S5 domain 2-like"/>
    <property type="match status" value="1"/>
</dbReference>
<comment type="pathway">
    <text evidence="1 13">Amino-acid biosynthesis; L-threonine biosynthesis; L-threonine from L-aspartate: step 4/5.</text>
</comment>
<dbReference type="RefSeq" id="WP_003184962.1">
    <property type="nucleotide sequence ID" value="NZ_BEXU01000021.1"/>
</dbReference>
<evidence type="ECO:0000256" key="9">
    <source>
        <dbReference type="ARBA" id="ARBA00022777"/>
    </source>
</evidence>
<evidence type="ECO:0000256" key="8">
    <source>
        <dbReference type="ARBA" id="ARBA00022741"/>
    </source>
</evidence>
<keyword evidence="7 13" id="KW-0791">Threonine biosynthesis</keyword>
<comment type="subcellular location">
    <subcellularLocation>
        <location evidence="13">Cytoplasm</location>
    </subcellularLocation>
</comment>
<dbReference type="PANTHER" id="PTHR20861:SF1">
    <property type="entry name" value="HOMOSERINE KINASE"/>
    <property type="match status" value="1"/>
</dbReference>
<dbReference type="Gene3D" id="3.30.70.890">
    <property type="entry name" value="GHMP kinase, C-terminal domain"/>
    <property type="match status" value="1"/>
</dbReference>
<sequence length="306" mass="33064">MTEADMLFSVTVPGSTANLGPGFDSVGMALSRYLRLSVFPHDEWRFEAETEVVAGIPEGTDNLIYQVAKRTAAHFGKELPPSLVKVWSDIPLARGLGSSAAAIAAAVELANELADLKLSDREKLHFASLEEGHPDNAGASLFGGLVIGLHEEDETEMVSMKDIDLDVVVVIPFYEVLTKDARDVLPESLSYPKAVEASAVSNMLVAGLMAKDWKLVGRMMQKDLFHQPYRRALVPELSKVEHEAGQNGAFGTALSGAGPTILSFIEKGKGEALRNQLASKFPHCEVDCLYVPDTGIIVERKSVNSV</sequence>
<evidence type="ECO:0000313" key="17">
    <source>
        <dbReference type="EMBL" id="TWL31650.1"/>
    </source>
</evidence>
<dbReference type="PRINTS" id="PR00958">
    <property type="entry name" value="HOMSERKINASE"/>
</dbReference>
<dbReference type="PROSITE" id="PS00627">
    <property type="entry name" value="GHMP_KINASES_ATP"/>
    <property type="match status" value="1"/>
</dbReference>
<dbReference type="EMBL" id="CP065647">
    <property type="protein sequence ID" value="QPR74218.1"/>
    <property type="molecule type" value="Genomic_DNA"/>
</dbReference>
<comment type="function">
    <text evidence="12 13">Catalyzes the ATP-dependent phosphorylation of L-homoserine to L-homoserine phosphate.</text>
</comment>
<dbReference type="Pfam" id="PF08544">
    <property type="entry name" value="GHMP_kinases_C"/>
    <property type="match status" value="1"/>
</dbReference>
<evidence type="ECO:0000256" key="7">
    <source>
        <dbReference type="ARBA" id="ARBA00022697"/>
    </source>
</evidence>
<organism evidence="17 18">
    <name type="scientific">Bacillus licheniformis</name>
    <dbReference type="NCBI Taxonomy" id="1402"/>
    <lineage>
        <taxon>Bacteria</taxon>
        <taxon>Bacillati</taxon>
        <taxon>Bacillota</taxon>
        <taxon>Bacilli</taxon>
        <taxon>Bacillales</taxon>
        <taxon>Bacillaceae</taxon>
        <taxon>Bacillus</taxon>
    </lineage>
</organism>
<keyword evidence="6 13" id="KW-0808">Transferase</keyword>
<dbReference type="EMBL" id="NILC01000010">
    <property type="protein sequence ID" value="TWL31650.1"/>
    <property type="molecule type" value="Genomic_DNA"/>
</dbReference>
<dbReference type="SMR" id="A0A1Y0YSF3"/>
<dbReference type="InterPro" id="IPR006204">
    <property type="entry name" value="GHMP_kinase_N_dom"/>
</dbReference>
<evidence type="ECO:0000256" key="6">
    <source>
        <dbReference type="ARBA" id="ARBA00022679"/>
    </source>
</evidence>
<dbReference type="OMA" id="CANRIPH"/>
<feature type="domain" description="GHMP kinase C-terminal" evidence="15">
    <location>
        <begin position="205"/>
        <end position="282"/>
    </location>
</feature>
<feature type="binding site" evidence="13">
    <location>
        <begin position="91"/>
        <end position="101"/>
    </location>
    <ligand>
        <name>ATP</name>
        <dbReference type="ChEBI" id="CHEBI:30616"/>
    </ligand>
</feature>
<dbReference type="Pfam" id="PF00288">
    <property type="entry name" value="GHMP_kinases_N"/>
    <property type="match status" value="1"/>
</dbReference>
<feature type="domain" description="GHMP kinase N-terminal" evidence="14">
    <location>
        <begin position="62"/>
        <end position="144"/>
    </location>
</feature>
<dbReference type="GO" id="GO:0005737">
    <property type="term" value="C:cytoplasm"/>
    <property type="evidence" value="ECO:0007669"/>
    <property type="project" value="UniProtKB-SubCell"/>
</dbReference>
<keyword evidence="13" id="KW-0963">Cytoplasm</keyword>
<protein>
    <recommendedName>
        <fullName evidence="4 13">Homoserine kinase</fullName>
        <shortName evidence="13">HK</shortName>
        <shortName evidence="13">HSK</shortName>
        <ecNumber evidence="3 13">2.7.1.39</ecNumber>
    </recommendedName>
</protein>
<proteinExistence type="inferred from homology"/>
<reference evidence="16 19" key="2">
    <citation type="submission" date="2020-12" db="EMBL/GenBank/DDBJ databases">
        <title>FDA dAtabase for Regulatory Grade micrObial Sequences (FDA-ARGOS): Supporting development and validation of Infectious Disease Dx tests.</title>
        <authorList>
            <person name="Nelson B."/>
            <person name="Plummer A."/>
            <person name="Tallon L."/>
            <person name="Sadzewicz L."/>
            <person name="Zhao X."/>
            <person name="Boylan J."/>
            <person name="Ott S."/>
            <person name="Bowen H."/>
            <person name="Vavikolanu K."/>
            <person name="Mehta A."/>
            <person name="Aluvathingal J."/>
            <person name="Nadendla S."/>
            <person name="Myers T."/>
            <person name="Yan Y."/>
            <person name="Sichtig H."/>
        </authorList>
    </citation>
    <scope>NUCLEOTIDE SEQUENCE [LARGE SCALE GENOMIC DNA]</scope>
    <source>
        <strain evidence="16 19">FDAARGOS_923</strain>
    </source>
</reference>
<keyword evidence="10 13" id="KW-0067">ATP-binding</keyword>
<dbReference type="EC" id="2.7.1.39" evidence="3 13"/>
<dbReference type="Proteomes" id="UP000435910">
    <property type="component" value="Unassembled WGS sequence"/>
</dbReference>
<dbReference type="GO" id="GO:0005524">
    <property type="term" value="F:ATP binding"/>
    <property type="evidence" value="ECO:0007669"/>
    <property type="project" value="UniProtKB-UniRule"/>
</dbReference>
<dbReference type="Gene3D" id="3.30.230.10">
    <property type="match status" value="1"/>
</dbReference>
<accession>A0A1Y0YSF3</accession>
<evidence type="ECO:0000256" key="3">
    <source>
        <dbReference type="ARBA" id="ARBA00012078"/>
    </source>
</evidence>
<keyword evidence="5 13" id="KW-0028">Amino-acid biosynthesis</keyword>
<dbReference type="NCBIfam" id="TIGR00191">
    <property type="entry name" value="thrB"/>
    <property type="match status" value="1"/>
</dbReference>
<dbReference type="HAMAP" id="MF_00384">
    <property type="entry name" value="Homoser_kinase"/>
    <property type="match status" value="1"/>
</dbReference>
<dbReference type="PIRSF" id="PIRSF000676">
    <property type="entry name" value="Homoser_kin"/>
    <property type="match status" value="1"/>
</dbReference>
<evidence type="ECO:0000256" key="13">
    <source>
        <dbReference type="HAMAP-Rule" id="MF_00384"/>
    </source>
</evidence>
<name>A0A1Y0YSF3_BACLI</name>
<evidence type="ECO:0000259" key="15">
    <source>
        <dbReference type="Pfam" id="PF08544"/>
    </source>
</evidence>
<dbReference type="InterPro" id="IPR013750">
    <property type="entry name" value="GHMP_kinase_C_dom"/>
</dbReference>
<evidence type="ECO:0000256" key="11">
    <source>
        <dbReference type="ARBA" id="ARBA00049375"/>
    </source>
</evidence>
<gene>
    <name evidence="13" type="primary">thrB</name>
    <name evidence="17" type="ORF">CHCC16736_0818</name>
    <name evidence="16" type="ORF">I6G80_08125</name>
</gene>
<dbReference type="Proteomes" id="UP000595038">
    <property type="component" value="Chromosome"/>
</dbReference>
<evidence type="ECO:0000256" key="5">
    <source>
        <dbReference type="ARBA" id="ARBA00022605"/>
    </source>
</evidence>
<dbReference type="GO" id="GO:0009088">
    <property type="term" value="P:threonine biosynthetic process"/>
    <property type="evidence" value="ECO:0007669"/>
    <property type="project" value="UniProtKB-UniRule"/>
</dbReference>
<dbReference type="UniPathway" id="UPA00050">
    <property type="reaction ID" value="UER00064"/>
</dbReference>
<dbReference type="GeneID" id="92860009"/>
<dbReference type="InterPro" id="IPR006203">
    <property type="entry name" value="GHMP_knse_ATP-bd_CS"/>
</dbReference>
<dbReference type="InterPro" id="IPR020568">
    <property type="entry name" value="Ribosomal_Su5_D2-typ_SF"/>
</dbReference>
<dbReference type="InterPro" id="IPR014721">
    <property type="entry name" value="Ribsml_uS5_D2-typ_fold_subgr"/>
</dbReference>
<evidence type="ECO:0000256" key="10">
    <source>
        <dbReference type="ARBA" id="ARBA00022840"/>
    </source>
</evidence>
<dbReference type="GO" id="GO:0004413">
    <property type="term" value="F:homoserine kinase activity"/>
    <property type="evidence" value="ECO:0007669"/>
    <property type="project" value="UniProtKB-UniRule"/>
</dbReference>
<evidence type="ECO:0000256" key="2">
    <source>
        <dbReference type="ARBA" id="ARBA00007370"/>
    </source>
</evidence>
<evidence type="ECO:0000313" key="16">
    <source>
        <dbReference type="EMBL" id="QPR74218.1"/>
    </source>
</evidence>
<evidence type="ECO:0000256" key="4">
    <source>
        <dbReference type="ARBA" id="ARBA00017858"/>
    </source>
</evidence>
<dbReference type="PANTHER" id="PTHR20861">
    <property type="entry name" value="HOMOSERINE/4-DIPHOSPHOCYTIDYL-2-C-METHYL-D-ERYTHRITOL KINASE"/>
    <property type="match status" value="1"/>
</dbReference>
<dbReference type="AlphaFoldDB" id="A0A1Y0YSF3"/>
<evidence type="ECO:0000256" key="12">
    <source>
        <dbReference type="ARBA" id="ARBA00049954"/>
    </source>
</evidence>
<keyword evidence="9 13" id="KW-0418">Kinase</keyword>
<keyword evidence="8 13" id="KW-0547">Nucleotide-binding</keyword>
<evidence type="ECO:0000256" key="1">
    <source>
        <dbReference type="ARBA" id="ARBA00005015"/>
    </source>
</evidence>
<evidence type="ECO:0000313" key="19">
    <source>
        <dbReference type="Proteomes" id="UP000595038"/>
    </source>
</evidence>